<sequence>MAALNAVAIVANVLVPGAGLVIQNLPQIASFLAGINGKCDQLSVNEAHFQRVSDRLHELLSQLTAMETKGQLPSVQVVKRYAELLESFDAFLTKYMASNFLARLLTQDTVLNKITVFHQEVDELLVVLNLAHIAQMTDWRAQYDADQQIEGAKWTALLQSNRLLVDECSDARKQREAMMRLLHSMQHSNNTTGGSQKQQRQLVKQAFQTLQRLSHAPIEAVPPWFIPPEDVSVNPVAFARGATASVFHGMWRTHTPVVVKCFDTSSSCERELDLWFGLRHPHVLTLYGACHVGARPFALCEVARVSLDQCIVECEQPLSHEKLSRWLWEAALGVQHLHGQNAVHGDLKCNNLLVTHDGHVKVADFGCSFHVHRGDRPPRSSPTMNVGENECQEEGGLRWTAPECLTNSSRTFASDVYALGLCFVEAATRNVPFPECTTDATVKDAIRNNLLPDLSRDNGICTALHSLIASMCCADPSSRPSIATVVDALHDILQAAPQAATCSYCASSLLATALFCHSCGSVVQKPCEDAPSTHLVDPLPSQAPSLLTSEGSTTTPVEVVVREYGYALKSVTEEDATDDTKDDASKRRLHRQSLHLSTSDVQSMVANDDVDSLVNLLVHGRGPIQERALQALHNMTSEATKLVASGVIDPLVHLTTRGVTPTCKELAAAVLGHLAFRSADIAATIRNQGGVTALLKLLRHGTFVQRSFALRGLAHITAVDAASCAMVVADNGLAAVYDMLRGGSGQLLEHAMWILANLSDEADDFALDVSVLPPVVTEVEDMSYDQQHHALRLLANSIGVLPRKITVSLIPVLVTMLRRRQHTHVLVLALATASYISDEFAIQVVEAGAVPLLWTLFQQNQHPQACLVALNNVAISDDCRCQLSRNRGLQLGLGCLVQSQDPAIHTTALHLCFNLALEATNREWMVELGGAGAVLQLILARDDLVLLGLETLARLTLITSSIDSFVPIVAWVVQQLVPRRRDGTPFVDLALELLQNAIATTPGRCEEAFLSAGGVAILLKLLPKCTSHRVSAVLANVATRAETVATIAKEPETVHILATTAGPPSSHLERLHALRCIANMTFFEPGVMVGVKGRGIPLMFDLLAKPREPQGRRAELQILALAILFHLAHHPQFQTLLIDDPAIIRKLRAFATQTNHPSSNVALSTLRLLNVGTTTTAFHAPFSATSMYAVAVAKLKRAVFASNQDEEKRIESLATVLPLLQHPKTRRTALDVLTQQIPHGIKPEDIVASEEAFETILAALGATPTRLSALRVVALIVDHMDSKLLSPSLHERMHAPLMYITKHGRSEAERSMAMEAVMTLGCHDDRKSSVTDDLVPESRSLLDE</sequence>
<reference evidence="4" key="1">
    <citation type="submission" date="2013-12" db="EMBL/GenBank/DDBJ databases">
        <title>The Genome Sequence of Aphanomyces astaci APO3.</title>
        <authorList>
            <consortium name="The Broad Institute Genomics Platform"/>
            <person name="Russ C."/>
            <person name="Tyler B."/>
            <person name="van West P."/>
            <person name="Dieguez-Uribeondo J."/>
            <person name="Young S.K."/>
            <person name="Zeng Q."/>
            <person name="Gargeya S."/>
            <person name="Fitzgerald M."/>
            <person name="Abouelleil A."/>
            <person name="Alvarado L."/>
            <person name="Chapman S.B."/>
            <person name="Gainer-Dewar J."/>
            <person name="Goldberg J."/>
            <person name="Griggs A."/>
            <person name="Gujja S."/>
            <person name="Hansen M."/>
            <person name="Howarth C."/>
            <person name="Imamovic A."/>
            <person name="Ireland A."/>
            <person name="Larimer J."/>
            <person name="McCowan C."/>
            <person name="Murphy C."/>
            <person name="Pearson M."/>
            <person name="Poon T.W."/>
            <person name="Priest M."/>
            <person name="Roberts A."/>
            <person name="Saif S."/>
            <person name="Shea T."/>
            <person name="Sykes S."/>
            <person name="Wortman J."/>
            <person name="Nusbaum C."/>
            <person name="Birren B."/>
        </authorList>
    </citation>
    <scope>NUCLEOTIDE SEQUENCE [LARGE SCALE GENOMIC DNA]</scope>
    <source>
        <strain evidence="4">APO3</strain>
    </source>
</reference>
<dbReference type="Gene3D" id="3.30.200.20">
    <property type="entry name" value="Phosphorylase Kinase, domain 1"/>
    <property type="match status" value="1"/>
</dbReference>
<dbReference type="STRING" id="112090.W4GFC4"/>
<feature type="chain" id="PRO_5004841125" evidence="2">
    <location>
        <begin position="20"/>
        <end position="1344"/>
    </location>
</feature>
<dbReference type="Pfam" id="PF07714">
    <property type="entry name" value="PK_Tyr_Ser-Thr"/>
    <property type="match status" value="1"/>
</dbReference>
<dbReference type="VEuPathDB" id="FungiDB:H257_08548"/>
<keyword evidence="4" id="KW-0418">Kinase</keyword>
<dbReference type="PROSITE" id="PS50011">
    <property type="entry name" value="PROTEIN_KINASE_DOM"/>
    <property type="match status" value="1"/>
</dbReference>
<dbReference type="InterPro" id="IPR011009">
    <property type="entry name" value="Kinase-like_dom_sf"/>
</dbReference>
<keyword evidence="2" id="KW-0732">Signal</keyword>
<dbReference type="PANTHER" id="PTHR44329:SF214">
    <property type="entry name" value="PROTEIN KINASE DOMAIN-CONTAINING PROTEIN"/>
    <property type="match status" value="1"/>
</dbReference>
<accession>W4GFC4</accession>
<dbReference type="Gene3D" id="1.25.10.10">
    <property type="entry name" value="Leucine-rich Repeat Variant"/>
    <property type="match status" value="2"/>
</dbReference>
<dbReference type="InterPro" id="IPR000719">
    <property type="entry name" value="Prot_kinase_dom"/>
</dbReference>
<feature type="region of interest" description="Disordered" evidence="1">
    <location>
        <begin position="572"/>
        <end position="591"/>
    </location>
</feature>
<dbReference type="SUPFAM" id="SSF56112">
    <property type="entry name" value="Protein kinase-like (PK-like)"/>
    <property type="match status" value="1"/>
</dbReference>
<dbReference type="InterPro" id="IPR016024">
    <property type="entry name" value="ARM-type_fold"/>
</dbReference>
<dbReference type="OrthoDB" id="77369at2759"/>
<dbReference type="EMBL" id="KI913132">
    <property type="protein sequence ID" value="ETV77653.1"/>
    <property type="molecule type" value="Genomic_DNA"/>
</dbReference>
<dbReference type="InterPro" id="IPR000225">
    <property type="entry name" value="Armadillo"/>
</dbReference>
<dbReference type="InterPro" id="IPR059179">
    <property type="entry name" value="MLKL-like_MCAfunc"/>
</dbReference>
<dbReference type="SMART" id="SM00220">
    <property type="entry name" value="S_TKc"/>
    <property type="match status" value="1"/>
</dbReference>
<protein>
    <submittedName>
        <fullName evidence="4">TKL protein kinase</fullName>
    </submittedName>
</protein>
<dbReference type="InterPro" id="IPR011989">
    <property type="entry name" value="ARM-like"/>
</dbReference>
<evidence type="ECO:0000256" key="2">
    <source>
        <dbReference type="SAM" id="SignalP"/>
    </source>
</evidence>
<dbReference type="SUPFAM" id="SSF48371">
    <property type="entry name" value="ARM repeat"/>
    <property type="match status" value="2"/>
</dbReference>
<dbReference type="CDD" id="cd21037">
    <property type="entry name" value="MLKL_NTD"/>
    <property type="match status" value="1"/>
</dbReference>
<dbReference type="InterPro" id="IPR001245">
    <property type="entry name" value="Ser-Thr/Tyr_kinase_cat_dom"/>
</dbReference>
<proteinExistence type="predicted"/>
<organism evidence="4">
    <name type="scientific">Aphanomyces astaci</name>
    <name type="common">Crayfish plague agent</name>
    <dbReference type="NCBI Taxonomy" id="112090"/>
    <lineage>
        <taxon>Eukaryota</taxon>
        <taxon>Sar</taxon>
        <taxon>Stramenopiles</taxon>
        <taxon>Oomycota</taxon>
        <taxon>Saprolegniomycetes</taxon>
        <taxon>Saprolegniales</taxon>
        <taxon>Verrucalvaceae</taxon>
        <taxon>Aphanomyces</taxon>
    </lineage>
</organism>
<evidence type="ECO:0000259" key="3">
    <source>
        <dbReference type="PROSITE" id="PS50011"/>
    </source>
</evidence>
<dbReference type="InterPro" id="IPR051681">
    <property type="entry name" value="Ser/Thr_Kinases-Pseudokinases"/>
</dbReference>
<evidence type="ECO:0000313" key="4">
    <source>
        <dbReference type="EMBL" id="ETV77653.1"/>
    </source>
</evidence>
<name>W4GFC4_APHAT</name>
<feature type="domain" description="Protein kinase" evidence="3">
    <location>
        <begin position="232"/>
        <end position="493"/>
    </location>
</feature>
<evidence type="ECO:0000256" key="1">
    <source>
        <dbReference type="SAM" id="MobiDB-lite"/>
    </source>
</evidence>
<dbReference type="SMART" id="SM00185">
    <property type="entry name" value="ARM"/>
    <property type="match status" value="5"/>
</dbReference>
<gene>
    <name evidence="4" type="ORF">H257_08548</name>
</gene>
<dbReference type="GeneID" id="20810544"/>
<feature type="signal peptide" evidence="2">
    <location>
        <begin position="1"/>
        <end position="19"/>
    </location>
</feature>
<dbReference type="Gene3D" id="1.10.510.10">
    <property type="entry name" value="Transferase(Phosphotransferase) domain 1"/>
    <property type="match status" value="1"/>
</dbReference>
<keyword evidence="4" id="KW-0808">Transferase</keyword>
<dbReference type="GO" id="GO:0004674">
    <property type="term" value="F:protein serine/threonine kinase activity"/>
    <property type="evidence" value="ECO:0007669"/>
    <property type="project" value="TreeGrafter"/>
</dbReference>
<dbReference type="PANTHER" id="PTHR44329">
    <property type="entry name" value="SERINE/THREONINE-PROTEIN KINASE TNNI3K-RELATED"/>
    <property type="match status" value="1"/>
</dbReference>
<dbReference type="GO" id="GO:0005524">
    <property type="term" value="F:ATP binding"/>
    <property type="evidence" value="ECO:0007669"/>
    <property type="project" value="InterPro"/>
</dbReference>
<dbReference type="RefSeq" id="XP_009832763.1">
    <property type="nucleotide sequence ID" value="XM_009834461.1"/>
</dbReference>